<feature type="region of interest" description="Disordered" evidence="1">
    <location>
        <begin position="1"/>
        <end position="28"/>
    </location>
</feature>
<proteinExistence type="predicted"/>
<dbReference type="EMBL" id="GBRH01194255">
    <property type="protein sequence ID" value="JAE03641.1"/>
    <property type="molecule type" value="Transcribed_RNA"/>
</dbReference>
<sequence>MQYYPSTLTSRNHAQVQTEPRKQESESIPAVRLCFLPTHDSTNCAMRFTYGENQEPKIQPIPWDRMDHG</sequence>
<reference evidence="2" key="1">
    <citation type="submission" date="2014-09" db="EMBL/GenBank/DDBJ databases">
        <authorList>
            <person name="Magalhaes I.L.F."/>
            <person name="Oliveira U."/>
            <person name="Santos F.R."/>
            <person name="Vidigal T.H.D.A."/>
            <person name="Brescovit A.D."/>
            <person name="Santos A.J."/>
        </authorList>
    </citation>
    <scope>NUCLEOTIDE SEQUENCE</scope>
    <source>
        <tissue evidence="2">Shoot tissue taken approximately 20 cm above the soil surface</tissue>
    </source>
</reference>
<feature type="compositionally biased region" description="Polar residues" evidence="1">
    <location>
        <begin position="1"/>
        <end position="18"/>
    </location>
</feature>
<name>A0A0A9F0L0_ARUDO</name>
<evidence type="ECO:0000313" key="2">
    <source>
        <dbReference type="EMBL" id="JAE03641.1"/>
    </source>
</evidence>
<accession>A0A0A9F0L0</accession>
<organism evidence="2">
    <name type="scientific">Arundo donax</name>
    <name type="common">Giant reed</name>
    <name type="synonym">Donax arundinaceus</name>
    <dbReference type="NCBI Taxonomy" id="35708"/>
    <lineage>
        <taxon>Eukaryota</taxon>
        <taxon>Viridiplantae</taxon>
        <taxon>Streptophyta</taxon>
        <taxon>Embryophyta</taxon>
        <taxon>Tracheophyta</taxon>
        <taxon>Spermatophyta</taxon>
        <taxon>Magnoliopsida</taxon>
        <taxon>Liliopsida</taxon>
        <taxon>Poales</taxon>
        <taxon>Poaceae</taxon>
        <taxon>PACMAD clade</taxon>
        <taxon>Arundinoideae</taxon>
        <taxon>Arundineae</taxon>
        <taxon>Arundo</taxon>
    </lineage>
</organism>
<evidence type="ECO:0000256" key="1">
    <source>
        <dbReference type="SAM" id="MobiDB-lite"/>
    </source>
</evidence>
<reference evidence="2" key="2">
    <citation type="journal article" date="2015" name="Data Brief">
        <title>Shoot transcriptome of the giant reed, Arundo donax.</title>
        <authorList>
            <person name="Barrero R.A."/>
            <person name="Guerrero F.D."/>
            <person name="Moolhuijzen P."/>
            <person name="Goolsby J.A."/>
            <person name="Tidwell J."/>
            <person name="Bellgard S.E."/>
            <person name="Bellgard M.I."/>
        </authorList>
    </citation>
    <scope>NUCLEOTIDE SEQUENCE</scope>
    <source>
        <tissue evidence="2">Shoot tissue taken approximately 20 cm above the soil surface</tissue>
    </source>
</reference>
<dbReference type="AlphaFoldDB" id="A0A0A9F0L0"/>
<protein>
    <submittedName>
        <fullName evidence="2">Uncharacterized protein</fullName>
    </submittedName>
</protein>